<reference evidence="1 2" key="1">
    <citation type="submission" date="2023-07" db="EMBL/GenBank/DDBJ databases">
        <title>Genomic Encyclopedia of Type Strains, Phase IV (KMG-IV): sequencing the most valuable type-strain genomes for metagenomic binning, comparative biology and taxonomic classification.</title>
        <authorList>
            <person name="Goeker M."/>
        </authorList>
    </citation>
    <scope>NUCLEOTIDE SEQUENCE [LARGE SCALE GENOMIC DNA]</scope>
    <source>
        <strain evidence="1 2">DSM 15561</strain>
    </source>
</reference>
<dbReference type="InterPro" id="IPR052947">
    <property type="entry name" value="T6SS_Hcp1_domain"/>
</dbReference>
<dbReference type="InterPro" id="IPR036624">
    <property type="entry name" value="Hcp1-lik_sf"/>
</dbReference>
<gene>
    <name evidence="1" type="ORF">QOZ99_000339</name>
</gene>
<dbReference type="InterPro" id="IPR008514">
    <property type="entry name" value="T6SS_Hcp"/>
</dbReference>
<keyword evidence="2" id="KW-1185">Reference proteome</keyword>
<evidence type="ECO:0000313" key="1">
    <source>
        <dbReference type="EMBL" id="MDQ0509462.1"/>
    </source>
</evidence>
<dbReference type="SUPFAM" id="SSF141452">
    <property type="entry name" value="Hcp1-like"/>
    <property type="match status" value="1"/>
</dbReference>
<organism evidence="1 2">
    <name type="scientific">Ancylobacter amanitiformis</name>
    <dbReference type="NCBI Taxonomy" id="217069"/>
    <lineage>
        <taxon>Bacteria</taxon>
        <taxon>Pseudomonadati</taxon>
        <taxon>Pseudomonadota</taxon>
        <taxon>Alphaproteobacteria</taxon>
        <taxon>Hyphomicrobiales</taxon>
        <taxon>Xanthobacteraceae</taxon>
        <taxon>Ancylobacter</taxon>
    </lineage>
</organism>
<dbReference type="Proteomes" id="UP001235094">
    <property type="component" value="Unassembled WGS sequence"/>
</dbReference>
<sequence length="171" mass="19145">MPTPAYISITGEKQGLITKGAFTADSVGNSYQEGHEDESIVQGFMSNVMIPRDPQSGQPTGGRVHQPATFTKYQDKASPLLWQALATGEVLTTVELFFWRTSKTGQQEKYFTIKWQDAVLVDGKAMIPNCLLPENAQLQHMEDWSFTYRQVTWTHEKAGTSGSDDWRKPAT</sequence>
<dbReference type="PANTHER" id="PTHR34319:SF6">
    <property type="entry name" value="MAJOR EXPORTED PROTEIN"/>
    <property type="match status" value="1"/>
</dbReference>
<dbReference type="RefSeq" id="WP_306888147.1">
    <property type="nucleotide sequence ID" value="NZ_JAUSVR010000001.1"/>
</dbReference>
<dbReference type="EMBL" id="JAUSVR010000001">
    <property type="protein sequence ID" value="MDQ0509462.1"/>
    <property type="molecule type" value="Genomic_DNA"/>
</dbReference>
<comment type="caution">
    <text evidence="1">The sequence shown here is derived from an EMBL/GenBank/DDBJ whole genome shotgun (WGS) entry which is preliminary data.</text>
</comment>
<name>A0ABU0LLB9_9HYPH</name>
<dbReference type="PANTHER" id="PTHR34319">
    <property type="entry name" value="MAJOR EXPORTED PROTEIN"/>
    <property type="match status" value="1"/>
</dbReference>
<dbReference type="Pfam" id="PF05638">
    <property type="entry name" value="T6SS_HCP"/>
    <property type="match status" value="1"/>
</dbReference>
<accession>A0ABU0LLB9</accession>
<proteinExistence type="predicted"/>
<protein>
    <submittedName>
        <fullName evidence="1">Type VI secretion system secreted protein Hcp</fullName>
    </submittedName>
</protein>
<dbReference type="NCBIfam" id="TIGR03344">
    <property type="entry name" value="VI_effect_Hcp1"/>
    <property type="match status" value="1"/>
</dbReference>
<dbReference type="Gene3D" id="2.30.110.20">
    <property type="entry name" value="Hcp1-like"/>
    <property type="match status" value="1"/>
</dbReference>
<evidence type="ECO:0000313" key="2">
    <source>
        <dbReference type="Proteomes" id="UP001235094"/>
    </source>
</evidence>